<accession>A0ABD4TKR4</accession>
<name>A0ABD4TKR4_9EURY</name>
<dbReference type="AlphaFoldDB" id="A0ABD4TKR4"/>
<sequence length="117" mass="12823">MSSMIDIEIIGLKELSCGPFPCNDERSCELTECAPTEKLLPAVSALQKALKNEYGESVSVQLTLLDNGVPPRIRMIIEEHQPPLPIVVVNGRVTPVGRISLSLIRAEIEKELKDSSI</sequence>
<protein>
    <recommendedName>
        <fullName evidence="3">Thioredoxin-like fold domain-containing protein</fullName>
    </recommendedName>
</protein>
<organism evidence="1 2">
    <name type="scientific">Methanocalculus taiwanensis</name>
    <dbReference type="NCBI Taxonomy" id="106207"/>
    <lineage>
        <taxon>Archaea</taxon>
        <taxon>Methanobacteriati</taxon>
        <taxon>Methanobacteriota</taxon>
        <taxon>Stenosarchaea group</taxon>
        <taxon>Methanomicrobia</taxon>
        <taxon>Methanomicrobiales</taxon>
        <taxon>Methanocalculaceae</taxon>
        <taxon>Methanocalculus</taxon>
    </lineage>
</organism>
<evidence type="ECO:0008006" key="3">
    <source>
        <dbReference type="Google" id="ProtNLM"/>
    </source>
</evidence>
<keyword evidence="2" id="KW-1185">Reference proteome</keyword>
<comment type="caution">
    <text evidence="1">The sequence shown here is derived from an EMBL/GenBank/DDBJ whole genome shotgun (WGS) entry which is preliminary data.</text>
</comment>
<proteinExistence type="predicted"/>
<dbReference type="EMBL" id="VOTZ01000033">
    <property type="protein sequence ID" value="MCQ1539502.1"/>
    <property type="molecule type" value="Genomic_DNA"/>
</dbReference>
<evidence type="ECO:0000313" key="2">
    <source>
        <dbReference type="Proteomes" id="UP001524383"/>
    </source>
</evidence>
<reference evidence="1 2" key="1">
    <citation type="submission" date="2019-08" db="EMBL/GenBank/DDBJ databases">
        <authorList>
            <person name="Chen S.-C."/>
            <person name="Lai M.-C."/>
            <person name="You Y.-T."/>
        </authorList>
    </citation>
    <scope>NUCLEOTIDE SEQUENCE [LARGE SCALE GENOMIC DNA]</scope>
    <source>
        <strain evidence="1 2">P2F9704a</strain>
    </source>
</reference>
<dbReference type="Proteomes" id="UP001524383">
    <property type="component" value="Unassembled WGS sequence"/>
</dbReference>
<evidence type="ECO:0000313" key="1">
    <source>
        <dbReference type="EMBL" id="MCQ1539502.1"/>
    </source>
</evidence>
<dbReference type="RefSeq" id="WP_255333470.1">
    <property type="nucleotide sequence ID" value="NZ_VOTZ01000033.1"/>
</dbReference>
<gene>
    <name evidence="1" type="ORF">FTO68_10990</name>
</gene>